<dbReference type="InterPro" id="IPR050918">
    <property type="entry name" value="CNF-like_PLA2_Inhibitor"/>
</dbReference>
<dbReference type="OrthoDB" id="9015741at2759"/>
<keyword evidence="3" id="KW-0964">Secreted</keyword>
<feature type="chain" id="PRO_5034168079" description="Phospholipase A2 inhibitor N-terminal domain-containing protein" evidence="6">
    <location>
        <begin position="20"/>
        <end position="226"/>
    </location>
</feature>
<keyword evidence="5" id="KW-1015">Disulfide bond</keyword>
<dbReference type="PANTHER" id="PTHR20914">
    <property type="entry name" value="LY6/PLAUR DOMAIN-CONTAINING PROTEIN 8"/>
    <property type="match status" value="1"/>
</dbReference>
<name>A0A8C6VN86_NAJNA</name>
<dbReference type="GO" id="GO:0019834">
    <property type="term" value="F:phospholipase A2 inhibitor activity"/>
    <property type="evidence" value="ECO:0007669"/>
    <property type="project" value="UniProtKB-KW"/>
</dbReference>
<dbReference type="CDD" id="cd23588">
    <property type="entry name" value="TFP_LU_ECD_PLIG"/>
    <property type="match status" value="1"/>
</dbReference>
<dbReference type="InterPro" id="IPR045860">
    <property type="entry name" value="Snake_toxin-like_sf"/>
</dbReference>
<evidence type="ECO:0000256" key="3">
    <source>
        <dbReference type="ARBA" id="ARBA00022525"/>
    </source>
</evidence>
<dbReference type="AlphaFoldDB" id="A0A8C6VN86"/>
<feature type="signal peptide" evidence="6">
    <location>
        <begin position="1"/>
        <end position="19"/>
    </location>
</feature>
<dbReference type="OMA" id="RCPACYT"/>
<dbReference type="Pfam" id="PF02988">
    <property type="entry name" value="PLA2_inh"/>
    <property type="match status" value="1"/>
</dbReference>
<comment type="similarity">
    <text evidence="2">Belongs to the CNF-like-inhibitor family.</text>
</comment>
<dbReference type="GO" id="GO:0005576">
    <property type="term" value="C:extracellular region"/>
    <property type="evidence" value="ECO:0007669"/>
    <property type="project" value="UniProtKB-SubCell"/>
</dbReference>
<evidence type="ECO:0000256" key="1">
    <source>
        <dbReference type="ARBA" id="ARBA00004613"/>
    </source>
</evidence>
<dbReference type="Proteomes" id="UP000694559">
    <property type="component" value="Unplaced"/>
</dbReference>
<evidence type="ECO:0000259" key="7">
    <source>
        <dbReference type="Pfam" id="PF02988"/>
    </source>
</evidence>
<evidence type="ECO:0000313" key="9">
    <source>
        <dbReference type="Proteomes" id="UP000694559"/>
    </source>
</evidence>
<comment type="subcellular location">
    <subcellularLocation>
        <location evidence="1">Secreted</location>
    </subcellularLocation>
</comment>
<dbReference type="CDD" id="cd23572">
    <property type="entry name" value="TFP_LU_ECD_PINLYP_rpt2"/>
    <property type="match status" value="1"/>
</dbReference>
<accession>A0A8C6VN86</accession>
<dbReference type="InterPro" id="IPR004126">
    <property type="entry name" value="PLipase_A2_inh_N"/>
</dbReference>
<evidence type="ECO:0000256" key="2">
    <source>
        <dbReference type="ARBA" id="ARBA00006570"/>
    </source>
</evidence>
<reference evidence="8" key="1">
    <citation type="submission" date="2025-08" db="UniProtKB">
        <authorList>
            <consortium name="Ensembl"/>
        </authorList>
    </citation>
    <scope>IDENTIFICATION</scope>
</reference>
<evidence type="ECO:0000256" key="6">
    <source>
        <dbReference type="SAM" id="SignalP"/>
    </source>
</evidence>
<sequence length="226" mass="24309">MEAPFVICLLTASITLVFAMSRECTVCQSSGKNCQGNKEACSAPEDKCSIVSVEKNFGPTKHATKRSCIDPEECTKGLAVLDMGKNQILQGYLSCCEDHQCTNHFSLPARKIVTTNNKRCPACYTEPKEQSGCQVEMINCTGEDETHCAEVFLQKKDGGKNMTTTMKGCANKAFCEKMDISTIASPFTLLPSSNCKNATGAVDTTTGSLGLFLLAQAGLLLVTIFS</sequence>
<dbReference type="Ensembl" id="ENSNNAT00000005712.1">
    <property type="protein sequence ID" value="ENSNNAP00000005466.1"/>
    <property type="gene ID" value="ENSNNAG00000003685.1"/>
</dbReference>
<protein>
    <recommendedName>
        <fullName evidence="7">Phospholipase A2 inhibitor N-terminal domain-containing protein</fullName>
    </recommendedName>
</protein>
<reference evidence="8" key="2">
    <citation type="submission" date="2025-09" db="UniProtKB">
        <authorList>
            <consortium name="Ensembl"/>
        </authorList>
    </citation>
    <scope>IDENTIFICATION</scope>
</reference>
<evidence type="ECO:0000256" key="4">
    <source>
        <dbReference type="ARBA" id="ARBA00023005"/>
    </source>
</evidence>
<proteinExistence type="inferred from homology"/>
<keyword evidence="9" id="KW-1185">Reference proteome</keyword>
<organism evidence="8 9">
    <name type="scientific">Naja naja</name>
    <name type="common">Indian cobra</name>
    <dbReference type="NCBI Taxonomy" id="35670"/>
    <lineage>
        <taxon>Eukaryota</taxon>
        <taxon>Metazoa</taxon>
        <taxon>Chordata</taxon>
        <taxon>Craniata</taxon>
        <taxon>Vertebrata</taxon>
        <taxon>Euteleostomi</taxon>
        <taxon>Lepidosauria</taxon>
        <taxon>Squamata</taxon>
        <taxon>Bifurcata</taxon>
        <taxon>Unidentata</taxon>
        <taxon>Episquamata</taxon>
        <taxon>Toxicofera</taxon>
        <taxon>Serpentes</taxon>
        <taxon>Colubroidea</taxon>
        <taxon>Elapidae</taxon>
        <taxon>Elapinae</taxon>
        <taxon>Naja</taxon>
    </lineage>
</organism>
<dbReference type="Gene3D" id="2.10.60.10">
    <property type="entry name" value="CD59"/>
    <property type="match status" value="2"/>
</dbReference>
<dbReference type="PANTHER" id="PTHR20914:SF30">
    <property type="entry name" value="LY6_PLAUR DOMAIN CONTAINING 9"/>
    <property type="match status" value="1"/>
</dbReference>
<keyword evidence="6" id="KW-0732">Signal</keyword>
<feature type="domain" description="Phospholipase A2 inhibitor N-terminal" evidence="7">
    <location>
        <begin position="22"/>
        <end position="102"/>
    </location>
</feature>
<keyword evidence="4" id="KW-0593">Phospholipase A2 inhibitor</keyword>
<evidence type="ECO:0000256" key="5">
    <source>
        <dbReference type="ARBA" id="ARBA00023157"/>
    </source>
</evidence>
<evidence type="ECO:0000313" key="8">
    <source>
        <dbReference type="Ensembl" id="ENSNNAP00000005466.1"/>
    </source>
</evidence>